<proteinExistence type="inferred from homology"/>
<feature type="domain" description="Trichome birefringence-like C-terminal" evidence="2">
    <location>
        <begin position="117"/>
        <end position="296"/>
    </location>
</feature>
<evidence type="ECO:0000256" key="1">
    <source>
        <dbReference type="ARBA" id="ARBA00007727"/>
    </source>
</evidence>
<accession>R7WA24</accession>
<dbReference type="PANTHER" id="PTHR32285:SF327">
    <property type="entry name" value="XYLAN O-ACETYLTRANSFERASE 7"/>
    <property type="match status" value="1"/>
</dbReference>
<dbReference type="ExpressionAtlas" id="R7WA24">
    <property type="expression patterns" value="baseline"/>
</dbReference>
<protein>
    <recommendedName>
        <fullName evidence="2">Trichome birefringence-like C-terminal domain-containing protein</fullName>
    </recommendedName>
</protein>
<comment type="similarity">
    <text evidence="1">Belongs to the PC-esterase family. TBL subfamily.</text>
</comment>
<dbReference type="GO" id="GO:0016413">
    <property type="term" value="F:O-acetyltransferase activity"/>
    <property type="evidence" value="ECO:0007669"/>
    <property type="project" value="InterPro"/>
</dbReference>
<dbReference type="PANTHER" id="PTHR32285">
    <property type="entry name" value="PROTEIN TRICHOME BIREFRINGENCE-LIKE 9-RELATED"/>
    <property type="match status" value="1"/>
</dbReference>
<dbReference type="GO" id="GO:0005794">
    <property type="term" value="C:Golgi apparatus"/>
    <property type="evidence" value="ECO:0007669"/>
    <property type="project" value="TreeGrafter"/>
</dbReference>
<dbReference type="Pfam" id="PF13839">
    <property type="entry name" value="PC-Esterase"/>
    <property type="match status" value="1"/>
</dbReference>
<dbReference type="AlphaFoldDB" id="R7WA24"/>
<evidence type="ECO:0000313" key="3">
    <source>
        <dbReference type="EnsemblPlants" id="EMT18981"/>
    </source>
</evidence>
<organism evidence="3">
    <name type="scientific">Aegilops tauschii</name>
    <name type="common">Tausch's goatgrass</name>
    <name type="synonym">Aegilops squarrosa</name>
    <dbReference type="NCBI Taxonomy" id="37682"/>
    <lineage>
        <taxon>Eukaryota</taxon>
        <taxon>Viridiplantae</taxon>
        <taxon>Streptophyta</taxon>
        <taxon>Embryophyta</taxon>
        <taxon>Tracheophyta</taxon>
        <taxon>Spermatophyta</taxon>
        <taxon>Magnoliopsida</taxon>
        <taxon>Liliopsida</taxon>
        <taxon>Poales</taxon>
        <taxon>Poaceae</taxon>
        <taxon>BOP clade</taxon>
        <taxon>Pooideae</taxon>
        <taxon>Triticodae</taxon>
        <taxon>Triticeae</taxon>
        <taxon>Triticinae</taxon>
        <taxon>Aegilops</taxon>
    </lineage>
</organism>
<dbReference type="InterPro" id="IPR029962">
    <property type="entry name" value="TBL"/>
</dbReference>
<reference evidence="3" key="1">
    <citation type="submission" date="2015-06" db="UniProtKB">
        <authorList>
            <consortium name="EnsemblPlants"/>
        </authorList>
    </citation>
    <scope>IDENTIFICATION</scope>
</reference>
<sequence>MESPPVQSSPAEGTPSLRCPEPLLRAHCVPDRLHPSPSPRCPREEHPREKGLALPLSAPLDNCTMVARRHIPSVPFRVRDLRIILIVAQKNYVLDASLGDGPIAGANADVMNIWQARFDARVLLERLRNKRLMFVGDSLNRNQWESMVCLVSSAIPARDKKSLAKFVGPNGSLNVFRAAEYNATVEFYWAPFLVSSNSDDPQAHSVADRVIAWRSIAKHARHWRAAHLLVFNTYIWWLNNFEMKVLKNPRAMPDKYTLVDRPVAYKEVLKTWAKWVDRHVDPGRTKVFFMGMSPNHGV</sequence>
<dbReference type="InterPro" id="IPR026057">
    <property type="entry name" value="TBL_C"/>
</dbReference>
<dbReference type="EnsemblPlants" id="EMT18981">
    <property type="protein sequence ID" value="EMT18981"/>
    <property type="gene ID" value="F775_19155"/>
</dbReference>
<evidence type="ECO:0000259" key="2">
    <source>
        <dbReference type="Pfam" id="PF13839"/>
    </source>
</evidence>
<name>R7WA24_AEGTA</name>